<protein>
    <submittedName>
        <fullName evidence="1">Uncharacterized protein</fullName>
    </submittedName>
</protein>
<sequence>MPMLRFLRKRTSGRKLRLFACECCHQNRPFMALSGANDVVRATERWAEGRAIKREAVKAFNDLELSPAHSEFGRKYGAMQLGFCSDDAYIAVTYTTAWATDEEPATERWLANLVREVFGNPFRPVPLSPVWRTGTAVALAQQVYESRDFGAMPILADALQDAGCDNADVLDHGRGPGPHVYGCWVVDLVLGKE</sequence>
<name>A0A6P2CY19_9BACT</name>
<organism evidence="1 2">
    <name type="scientific">Gemmata massiliana</name>
    <dbReference type="NCBI Taxonomy" id="1210884"/>
    <lineage>
        <taxon>Bacteria</taxon>
        <taxon>Pseudomonadati</taxon>
        <taxon>Planctomycetota</taxon>
        <taxon>Planctomycetia</taxon>
        <taxon>Gemmatales</taxon>
        <taxon>Gemmataceae</taxon>
        <taxon>Gemmata</taxon>
    </lineage>
</organism>
<dbReference type="AlphaFoldDB" id="A0A6P2CY19"/>
<gene>
    <name evidence="1" type="ORF">SOIL9_42770</name>
</gene>
<dbReference type="KEGG" id="gms:SOIL9_42770"/>
<proteinExistence type="predicted"/>
<keyword evidence="2" id="KW-1185">Reference proteome</keyword>
<dbReference type="Proteomes" id="UP000464178">
    <property type="component" value="Chromosome"/>
</dbReference>
<dbReference type="EMBL" id="LR593886">
    <property type="protein sequence ID" value="VTR93437.1"/>
    <property type="molecule type" value="Genomic_DNA"/>
</dbReference>
<evidence type="ECO:0000313" key="1">
    <source>
        <dbReference type="EMBL" id="VTR93437.1"/>
    </source>
</evidence>
<evidence type="ECO:0000313" key="2">
    <source>
        <dbReference type="Proteomes" id="UP000464178"/>
    </source>
</evidence>
<dbReference type="RefSeq" id="WP_232069644.1">
    <property type="nucleotide sequence ID" value="NZ_LR593886.1"/>
</dbReference>
<reference evidence="1 2" key="1">
    <citation type="submission" date="2019-05" db="EMBL/GenBank/DDBJ databases">
        <authorList>
            <consortium name="Science for Life Laboratories"/>
        </authorList>
    </citation>
    <scope>NUCLEOTIDE SEQUENCE [LARGE SCALE GENOMIC DNA]</scope>
    <source>
        <strain evidence="1">Soil9</strain>
    </source>
</reference>
<accession>A0A6P2CY19</accession>